<dbReference type="PANTHER" id="PTHR24094:SF15">
    <property type="entry name" value="AMP-DEPENDENT SYNTHETASE_LIGASE DOMAIN-CONTAINING PROTEIN-RELATED"/>
    <property type="match status" value="1"/>
</dbReference>
<dbReference type="PANTHER" id="PTHR24094">
    <property type="entry name" value="SECRETED PROTEIN"/>
    <property type="match status" value="1"/>
</dbReference>
<dbReference type="InterPro" id="IPR011089">
    <property type="entry name" value="GmrSD_C"/>
</dbReference>
<evidence type="ECO:0000313" key="4">
    <source>
        <dbReference type="Proteomes" id="UP001442841"/>
    </source>
</evidence>
<feature type="domain" description="GmrSD restriction endonucleases C-terminal" evidence="2">
    <location>
        <begin position="80"/>
        <end position="205"/>
    </location>
</feature>
<gene>
    <name evidence="3" type="ORF">AADG42_11595</name>
</gene>
<dbReference type="Proteomes" id="UP001442841">
    <property type="component" value="Chromosome"/>
</dbReference>
<organism evidence="3 4">
    <name type="scientific">Ammonicoccus fulvus</name>
    <dbReference type="NCBI Taxonomy" id="3138240"/>
    <lineage>
        <taxon>Bacteria</taxon>
        <taxon>Bacillati</taxon>
        <taxon>Actinomycetota</taxon>
        <taxon>Actinomycetes</taxon>
        <taxon>Propionibacteriales</taxon>
        <taxon>Propionibacteriaceae</taxon>
        <taxon>Ammonicoccus</taxon>
    </lineage>
</organism>
<keyword evidence="3" id="KW-0255">Endonuclease</keyword>
<dbReference type="RefSeq" id="WP_425309381.1">
    <property type="nucleotide sequence ID" value="NZ_CP154795.1"/>
</dbReference>
<keyword evidence="3" id="KW-0378">Hydrolase</keyword>
<dbReference type="EMBL" id="CP154795">
    <property type="protein sequence ID" value="XAN07923.1"/>
    <property type="molecule type" value="Genomic_DNA"/>
</dbReference>
<evidence type="ECO:0000259" key="2">
    <source>
        <dbReference type="Pfam" id="PF07510"/>
    </source>
</evidence>
<keyword evidence="4" id="KW-1185">Reference proteome</keyword>
<accession>A0ABZ3FT23</accession>
<evidence type="ECO:0000256" key="1">
    <source>
        <dbReference type="SAM" id="MobiDB-lite"/>
    </source>
</evidence>
<sequence>MTVAVLVLIGGGVAYLLERDSARTEPGSATGPSAGPGPIPGAVGGALAGLGVSDAAPPAGYDGRLFNFNGFDFDRNGCDARNDTLARDLTEVVFRPGSNDCRVESGILHDRYSDESLPVTRDQVDIDHVVALGNAWASGASTWSPERRQDFANDPLVLVATLATHNRAKASSDASRWLPPAAATHCAYAARQVAVKQRYELTVTTTELGVLEEILSECPDEPLPDGTEAPPQAGRTDPAPVAASPQASATRAPRPAGTPDGDGIYRQVSPGAYCSPEGAWGTTDTGTPMVCRLTPGADRPRWRAA</sequence>
<feature type="region of interest" description="Disordered" evidence="1">
    <location>
        <begin position="218"/>
        <end position="305"/>
    </location>
</feature>
<proteinExistence type="predicted"/>
<evidence type="ECO:0000313" key="3">
    <source>
        <dbReference type="EMBL" id="XAN07923.1"/>
    </source>
</evidence>
<dbReference type="GO" id="GO:0004519">
    <property type="term" value="F:endonuclease activity"/>
    <property type="evidence" value="ECO:0007669"/>
    <property type="project" value="UniProtKB-KW"/>
</dbReference>
<name>A0ABZ3FT23_9ACTN</name>
<reference evidence="3 4" key="1">
    <citation type="submission" date="2024-04" db="EMBL/GenBank/DDBJ databases">
        <title>Isolation of an actinomycete strain from pig manure.</title>
        <authorList>
            <person name="Gong T."/>
            <person name="Yu Z."/>
            <person name="An M."/>
            <person name="Wei C."/>
            <person name="Yang W."/>
            <person name="Liu L."/>
        </authorList>
    </citation>
    <scope>NUCLEOTIDE SEQUENCE [LARGE SCALE GENOMIC DNA]</scope>
    <source>
        <strain evidence="3 4">ZF39</strain>
    </source>
</reference>
<feature type="compositionally biased region" description="Low complexity" evidence="1">
    <location>
        <begin position="238"/>
        <end position="249"/>
    </location>
</feature>
<keyword evidence="3" id="KW-0540">Nuclease</keyword>
<dbReference type="Pfam" id="PF07510">
    <property type="entry name" value="GmrSD_C"/>
    <property type="match status" value="1"/>
</dbReference>
<protein>
    <submittedName>
        <fullName evidence="3">HNH endonuclease family protein</fullName>
    </submittedName>
</protein>